<reference evidence="7 8" key="1">
    <citation type="submission" date="2020-04" db="EMBL/GenBank/DDBJ databases">
        <title>Description of novel Gluconacetobacter.</title>
        <authorList>
            <person name="Sombolestani A."/>
        </authorList>
    </citation>
    <scope>NUCLEOTIDE SEQUENCE [LARGE SCALE GENOMIC DNA]</scope>
    <source>
        <strain evidence="7 8">LMG 21311</strain>
    </source>
</reference>
<dbReference type="GO" id="GO:0051537">
    <property type="term" value="F:2 iron, 2 sulfur cluster binding"/>
    <property type="evidence" value="ECO:0007669"/>
    <property type="project" value="UniProtKB-KW"/>
</dbReference>
<keyword evidence="7" id="KW-0223">Dioxygenase</keyword>
<evidence type="ECO:0000256" key="3">
    <source>
        <dbReference type="ARBA" id="ARBA00023002"/>
    </source>
</evidence>
<dbReference type="Gene3D" id="2.102.10.10">
    <property type="entry name" value="Rieske [2Fe-2S] iron-sulphur domain"/>
    <property type="match status" value="1"/>
</dbReference>
<keyword evidence="4" id="KW-0408">Iron</keyword>
<dbReference type="Pfam" id="PF19112">
    <property type="entry name" value="VanA_C"/>
    <property type="match status" value="1"/>
</dbReference>
<evidence type="ECO:0000256" key="2">
    <source>
        <dbReference type="ARBA" id="ARBA00022723"/>
    </source>
</evidence>
<feature type="domain" description="Rieske" evidence="6">
    <location>
        <begin position="25"/>
        <end position="129"/>
    </location>
</feature>
<dbReference type="InterPro" id="IPR044043">
    <property type="entry name" value="VanA_C_cat"/>
</dbReference>
<comment type="caution">
    <text evidence="7">The sequence shown here is derived from an EMBL/GenBank/DDBJ whole genome shotgun (WGS) entry which is preliminary data.</text>
</comment>
<accession>A0A7W4JPL3</accession>
<keyword evidence="5" id="KW-0411">Iron-sulfur</keyword>
<sequence length="351" mass="39215">MSDAPALDTTAVSRLCDDPVMLDDWYPVARSREIVAGTITPATLLGRDLIVWRDAAGAVHVWDDLCIHRGARLSKGWIKDDTVVCPYHGWRFDGQARCVHIPVAPDQPIPPKARAFPVRAQEQDGLVWATLGKPAHPIPAFPARDLPGFRIFHAGPYVYRANGFRAVENFVDATHFPFVHSGLNGVPDAPDIIPDYDVTRSADGLVSSEISVFQPVGDFRKIPVQAGYTYYCLRPLVAAFSKRVRIVDPAQAHLGSPDDRFVTMFTVQPVDEVTSVARVVFAINFAPDLTEADMLPRQDIVYNQDRDIVETQRPERIPVDLRAEMHHRSDRMGVAYRRWLRDLGITYGVIA</sequence>
<dbReference type="CDD" id="cd03469">
    <property type="entry name" value="Rieske_RO_Alpha_N"/>
    <property type="match status" value="1"/>
</dbReference>
<dbReference type="PROSITE" id="PS51296">
    <property type="entry name" value="RIESKE"/>
    <property type="match status" value="1"/>
</dbReference>
<proteinExistence type="predicted"/>
<dbReference type="Proteomes" id="UP000555756">
    <property type="component" value="Unassembled WGS sequence"/>
</dbReference>
<evidence type="ECO:0000313" key="8">
    <source>
        <dbReference type="Proteomes" id="UP000555756"/>
    </source>
</evidence>
<evidence type="ECO:0000259" key="6">
    <source>
        <dbReference type="PROSITE" id="PS51296"/>
    </source>
</evidence>
<evidence type="ECO:0000256" key="5">
    <source>
        <dbReference type="ARBA" id="ARBA00023014"/>
    </source>
</evidence>
<dbReference type="PANTHER" id="PTHR21266">
    <property type="entry name" value="IRON-SULFUR DOMAIN CONTAINING PROTEIN"/>
    <property type="match status" value="1"/>
</dbReference>
<keyword evidence="1" id="KW-0001">2Fe-2S</keyword>
<dbReference type="SUPFAM" id="SSF50022">
    <property type="entry name" value="ISP domain"/>
    <property type="match status" value="1"/>
</dbReference>
<evidence type="ECO:0000256" key="1">
    <source>
        <dbReference type="ARBA" id="ARBA00022714"/>
    </source>
</evidence>
<dbReference type="Gene3D" id="3.90.380.10">
    <property type="entry name" value="Naphthalene 1,2-dioxygenase Alpha Subunit, Chain A, domain 1"/>
    <property type="match status" value="1"/>
</dbReference>
<dbReference type="InterPro" id="IPR017941">
    <property type="entry name" value="Rieske_2Fe-2S"/>
</dbReference>
<dbReference type="GO" id="GO:0046872">
    <property type="term" value="F:metal ion binding"/>
    <property type="evidence" value="ECO:0007669"/>
    <property type="project" value="UniProtKB-KW"/>
</dbReference>
<gene>
    <name evidence="7" type="ORF">HLH34_01165</name>
</gene>
<organism evidence="7 8">
    <name type="scientific">Gluconacetobacter azotocaptans</name>
    <dbReference type="NCBI Taxonomy" id="142834"/>
    <lineage>
        <taxon>Bacteria</taxon>
        <taxon>Pseudomonadati</taxon>
        <taxon>Pseudomonadota</taxon>
        <taxon>Alphaproteobacteria</taxon>
        <taxon>Acetobacterales</taxon>
        <taxon>Acetobacteraceae</taxon>
        <taxon>Gluconacetobacter</taxon>
    </lineage>
</organism>
<dbReference type="InterPro" id="IPR050584">
    <property type="entry name" value="Cholesterol_7-desaturase"/>
</dbReference>
<evidence type="ECO:0000313" key="7">
    <source>
        <dbReference type="EMBL" id="MBB2188573.1"/>
    </source>
</evidence>
<keyword evidence="3" id="KW-0560">Oxidoreductase</keyword>
<dbReference type="InterPro" id="IPR036922">
    <property type="entry name" value="Rieske_2Fe-2S_sf"/>
</dbReference>
<dbReference type="AlphaFoldDB" id="A0A7W4JPL3"/>
<protein>
    <submittedName>
        <fullName evidence="7">Aromatic ring-hydroxylating dioxygenase subunit alpha</fullName>
    </submittedName>
</protein>
<dbReference type="RefSeq" id="WP_183117748.1">
    <property type="nucleotide sequence ID" value="NZ_JABEQF010000001.1"/>
</dbReference>
<dbReference type="EMBL" id="JABEQF010000001">
    <property type="protein sequence ID" value="MBB2188573.1"/>
    <property type="molecule type" value="Genomic_DNA"/>
</dbReference>
<keyword evidence="8" id="KW-1185">Reference proteome</keyword>
<dbReference type="GO" id="GO:0051213">
    <property type="term" value="F:dioxygenase activity"/>
    <property type="evidence" value="ECO:0007669"/>
    <property type="project" value="UniProtKB-KW"/>
</dbReference>
<name>A0A7W4JPL3_9PROT</name>
<dbReference type="SUPFAM" id="SSF55961">
    <property type="entry name" value="Bet v1-like"/>
    <property type="match status" value="1"/>
</dbReference>
<evidence type="ECO:0000256" key="4">
    <source>
        <dbReference type="ARBA" id="ARBA00023004"/>
    </source>
</evidence>
<dbReference type="PANTHER" id="PTHR21266:SF60">
    <property type="entry name" value="3-KETOSTEROID-9-ALPHA-MONOOXYGENASE, OXYGENASE COMPONENT"/>
    <property type="match status" value="1"/>
</dbReference>
<dbReference type="Pfam" id="PF00355">
    <property type="entry name" value="Rieske"/>
    <property type="match status" value="1"/>
</dbReference>
<keyword evidence="2" id="KW-0479">Metal-binding</keyword>